<organism evidence="5 6">
    <name type="scientific">Pseudarcicella hirudinis</name>
    <dbReference type="NCBI Taxonomy" id="1079859"/>
    <lineage>
        <taxon>Bacteria</taxon>
        <taxon>Pseudomonadati</taxon>
        <taxon>Bacteroidota</taxon>
        <taxon>Cytophagia</taxon>
        <taxon>Cytophagales</taxon>
        <taxon>Flectobacillaceae</taxon>
        <taxon>Pseudarcicella</taxon>
    </lineage>
</organism>
<evidence type="ECO:0000313" key="5">
    <source>
        <dbReference type="EMBL" id="SFQ43198.1"/>
    </source>
</evidence>
<dbReference type="RefSeq" id="WP_092019469.1">
    <property type="nucleotide sequence ID" value="NZ_FOXH01000018.1"/>
</dbReference>
<feature type="domain" description="Outer membrane lipoprotein BamD-like" evidence="4">
    <location>
        <begin position="32"/>
        <end position="180"/>
    </location>
</feature>
<keyword evidence="6" id="KW-1185">Reference proteome</keyword>
<dbReference type="Gene3D" id="1.25.40.10">
    <property type="entry name" value="Tetratricopeptide repeat domain"/>
    <property type="match status" value="1"/>
</dbReference>
<dbReference type="PROSITE" id="PS51257">
    <property type="entry name" value="PROKAR_LIPOPROTEIN"/>
    <property type="match status" value="1"/>
</dbReference>
<dbReference type="AlphaFoldDB" id="A0A1I5YG63"/>
<evidence type="ECO:0000259" key="4">
    <source>
        <dbReference type="Pfam" id="PF13525"/>
    </source>
</evidence>
<evidence type="ECO:0000256" key="2">
    <source>
        <dbReference type="ARBA" id="ARBA00023136"/>
    </source>
</evidence>
<evidence type="ECO:0000256" key="3">
    <source>
        <dbReference type="ARBA" id="ARBA00023237"/>
    </source>
</evidence>
<dbReference type="Pfam" id="PF13525">
    <property type="entry name" value="YfiO"/>
    <property type="match status" value="2"/>
</dbReference>
<gene>
    <name evidence="5" type="ORF">SAMN04515674_118112</name>
</gene>
<dbReference type="InterPro" id="IPR039565">
    <property type="entry name" value="BamD-like"/>
</dbReference>
<dbReference type="OrthoDB" id="9770761at2"/>
<dbReference type="STRING" id="1079859.SAMN04515674_118112"/>
<dbReference type="EMBL" id="FOXH01000018">
    <property type="protein sequence ID" value="SFQ43198.1"/>
    <property type="molecule type" value="Genomic_DNA"/>
</dbReference>
<keyword evidence="1" id="KW-0732">Signal</keyword>
<protein>
    <submittedName>
        <fullName evidence="5">Beta-barrel assembly machine subunit BamD</fullName>
    </submittedName>
</protein>
<dbReference type="Proteomes" id="UP000199306">
    <property type="component" value="Unassembled WGS sequence"/>
</dbReference>
<dbReference type="NCBIfam" id="TIGR03302">
    <property type="entry name" value="OM_YfiO"/>
    <property type="match status" value="1"/>
</dbReference>
<evidence type="ECO:0000313" key="6">
    <source>
        <dbReference type="Proteomes" id="UP000199306"/>
    </source>
</evidence>
<sequence length="298" mass="34784">MHKQTHIFLFLVIAILVSSCGKFEKIRKLTDEKKKYAAAVNYYKKGEFDKAGILLEEIVPIMKGGDDQEMATFYQAYCDYHTGNYQMANFRFKKFAEVFARSEYAEEAIYMSAYSLYKDSPQFNLDQSGTLTAINELQNYINNYPDSKFREESSNLIKQLRKKLERKAYEKAKLYYKTSPFNVATLKSAVIEITNFQRDYPDSDYNEEMAFLKVMSQYELAKSTVEHKQKERYDEAVLFYQALVDKYPKSDYLKRAEKFYDISMKESDRIAKLEAEYKAALEKEKSNTSKVVGAGSNQ</sequence>
<feature type="domain" description="Outer membrane lipoprotein BamD-like" evidence="4">
    <location>
        <begin position="185"/>
        <end position="258"/>
    </location>
</feature>
<name>A0A1I5YG63_9BACT</name>
<reference evidence="5 6" key="1">
    <citation type="submission" date="2016-10" db="EMBL/GenBank/DDBJ databases">
        <authorList>
            <person name="de Groot N.N."/>
        </authorList>
    </citation>
    <scope>NUCLEOTIDE SEQUENCE [LARGE SCALE GENOMIC DNA]</scope>
    <source>
        <strain evidence="6">E92,LMG 26720,CCM 7988</strain>
    </source>
</reference>
<keyword evidence="2" id="KW-0472">Membrane</keyword>
<proteinExistence type="predicted"/>
<keyword evidence="3" id="KW-0998">Cell outer membrane</keyword>
<evidence type="ECO:0000256" key="1">
    <source>
        <dbReference type="ARBA" id="ARBA00022729"/>
    </source>
</evidence>
<dbReference type="InterPro" id="IPR011990">
    <property type="entry name" value="TPR-like_helical_dom_sf"/>
</dbReference>
<dbReference type="InterPro" id="IPR017689">
    <property type="entry name" value="BamD"/>
</dbReference>
<accession>A0A1I5YG63</accession>